<gene>
    <name evidence="1" type="ORF">CLODIP_2_CD15421</name>
</gene>
<reference evidence="1 2" key="1">
    <citation type="submission" date="2020-04" db="EMBL/GenBank/DDBJ databases">
        <authorList>
            <person name="Alioto T."/>
            <person name="Alioto T."/>
            <person name="Gomez Garrido J."/>
        </authorList>
    </citation>
    <scope>NUCLEOTIDE SEQUENCE [LARGE SCALE GENOMIC DNA]</scope>
</reference>
<evidence type="ECO:0000313" key="2">
    <source>
        <dbReference type="Proteomes" id="UP000494165"/>
    </source>
</evidence>
<protein>
    <submittedName>
        <fullName evidence="1">Uncharacterized protein</fullName>
    </submittedName>
</protein>
<keyword evidence="2" id="KW-1185">Reference proteome</keyword>
<name>A0A8S1C1J6_9INSE</name>
<comment type="caution">
    <text evidence="1">The sequence shown here is derived from an EMBL/GenBank/DDBJ whole genome shotgun (WGS) entry which is preliminary data.</text>
</comment>
<proteinExistence type="predicted"/>
<dbReference type="Proteomes" id="UP000494165">
    <property type="component" value="Unassembled WGS sequence"/>
</dbReference>
<dbReference type="EMBL" id="CADEPI010000010">
    <property type="protein sequence ID" value="CAB3362900.1"/>
    <property type="molecule type" value="Genomic_DNA"/>
</dbReference>
<organism evidence="1 2">
    <name type="scientific">Cloeon dipterum</name>
    <dbReference type="NCBI Taxonomy" id="197152"/>
    <lineage>
        <taxon>Eukaryota</taxon>
        <taxon>Metazoa</taxon>
        <taxon>Ecdysozoa</taxon>
        <taxon>Arthropoda</taxon>
        <taxon>Hexapoda</taxon>
        <taxon>Insecta</taxon>
        <taxon>Pterygota</taxon>
        <taxon>Palaeoptera</taxon>
        <taxon>Ephemeroptera</taxon>
        <taxon>Pisciforma</taxon>
        <taxon>Baetidae</taxon>
        <taxon>Cloeon</taxon>
    </lineage>
</organism>
<evidence type="ECO:0000313" key="1">
    <source>
        <dbReference type="EMBL" id="CAB3362900.1"/>
    </source>
</evidence>
<accession>A0A8S1C1J6</accession>
<sequence>MGKEGSTHPLATIPWLPTPTRNLRLRDSAVFKNRYSYADFRYQEDLERLMGSEFEDERTRLSIQDFKSFNKAFPFYIPLPHHTMSVHGIRETGLDGQYWQVAAQFLLSNKAPGPSIWNNDLQSGHKPFKNEKKSQIIRGSIPQCRRPEDFLFEPWILIQLPFQPVLLHQWLVAVFVEVLIFEMEMSEFYNYPFPEQFKIAVSELDITLKALKDNLGFGFDWLQSQAEAACENEIVVGDLVEFTKMLKETLAFLEFRFSVGRAVIRALKKLCWMSASQSQSKLVELEKTKTAFDERNFLYNWSAWREIGDVTVFGSSSERLVSYETDLHSKLLGKNTYSTHCRSNVVIGNLIKNFSPQIDIIFFMFDPTCCKLVQNLRNCENATTLMMIRKEEHGILGSILYNKMKVELVDACDKLGSYLCKVSKISPSTFFEGKYGDANDIDLSKIMCALSKMQDTEKWELQNLLHEVKENILESDGCCPYFADGSVKIASDFEARIKRVVYETIADHYKIKEFGNEKDEKLREWQIGQYLLPCFVASFLDLCADISVDESTKEWYMRFIDELIASYEKFGFSRSSDACIMLEVEQCLSLYMSFNYDHSSMLLRHFRRISHALFAEIQSDTAIAMQKVFSCFDQSISSPVGDQPAPIFWQWLLLDFFTRVREALTSTAPLGLTTSLSYEEKKDEIIDLIRLIFVDATCSYDVFELDPDPVQLLRHVLVFSFEKINAQASAGLQLNILPPKFKLARDENALEKEMKIMSERQILSIAFYLAMKLSKRAVFKEASKSPKQLFGEFDTAFHSYLAAGNMWALKEYACAFFGNESKVLIDFARSNAPTCYFLALKELSVDSLEAMSFPEDYWYFPIEHCRWCGRVDSAELRVCSECEIDTKYPTANLYCSELCDVIARRKIHSDEHDRFLWHQIEKNLRG</sequence>
<dbReference type="AlphaFoldDB" id="A0A8S1C1J6"/>